<name>A0ABX7MC40_9RHOO</name>
<dbReference type="InterPro" id="IPR025412">
    <property type="entry name" value="DUF4304"/>
</dbReference>
<protein>
    <submittedName>
        <fullName evidence="1">DUF4304 domain-containing protein</fullName>
    </submittedName>
</protein>
<keyword evidence="2" id="KW-1185">Reference proteome</keyword>
<reference evidence="1 2" key="1">
    <citation type="submission" date="2021-02" db="EMBL/GenBank/DDBJ databases">
        <title>Niveibacterium changnyeongensis HC41.</title>
        <authorList>
            <person name="Kang M."/>
        </authorList>
    </citation>
    <scope>NUCLEOTIDE SEQUENCE [LARGE SCALE GENOMIC DNA]</scope>
    <source>
        <strain evidence="1 2">HC41</strain>
    </source>
</reference>
<proteinExistence type="predicted"/>
<accession>A0ABX7MC40</accession>
<gene>
    <name evidence="1" type="ORF">JY500_06060</name>
</gene>
<dbReference type="RefSeq" id="WP_206255516.1">
    <property type="nucleotide sequence ID" value="NZ_CP071060.1"/>
</dbReference>
<organism evidence="1 2">
    <name type="scientific">Niveibacterium microcysteis</name>
    <dbReference type="NCBI Taxonomy" id="2811415"/>
    <lineage>
        <taxon>Bacteria</taxon>
        <taxon>Pseudomonadati</taxon>
        <taxon>Pseudomonadota</taxon>
        <taxon>Betaproteobacteria</taxon>
        <taxon>Rhodocyclales</taxon>
        <taxon>Rhodocyclaceae</taxon>
        <taxon>Niveibacterium</taxon>
    </lineage>
</organism>
<evidence type="ECO:0000313" key="2">
    <source>
        <dbReference type="Proteomes" id="UP000663570"/>
    </source>
</evidence>
<sequence length="132" mass="14646">MKAMGFKKQGRNFTRKSEGYTELVSVQGSSWNSGDEPWHFYINVAVAIDGVPLRETSKFHADGRLERLAPSAPAAYDLTAANLESLAIEISGYVMEACCRIPDALHDVRTRALQGWYSPLPVPDTWLDEESA</sequence>
<dbReference type="Proteomes" id="UP000663570">
    <property type="component" value="Chromosome"/>
</dbReference>
<evidence type="ECO:0000313" key="1">
    <source>
        <dbReference type="EMBL" id="QSI78199.1"/>
    </source>
</evidence>
<dbReference type="EMBL" id="CP071060">
    <property type="protein sequence ID" value="QSI78199.1"/>
    <property type="molecule type" value="Genomic_DNA"/>
</dbReference>
<dbReference type="Pfam" id="PF14137">
    <property type="entry name" value="DUF4304"/>
    <property type="match status" value="1"/>
</dbReference>